<organism evidence="2 3">
    <name type="scientific">Pseudonocardia aurantiaca</name>
    <dbReference type="NCBI Taxonomy" id="75290"/>
    <lineage>
        <taxon>Bacteria</taxon>
        <taxon>Bacillati</taxon>
        <taxon>Actinomycetota</taxon>
        <taxon>Actinomycetes</taxon>
        <taxon>Pseudonocardiales</taxon>
        <taxon>Pseudonocardiaceae</taxon>
        <taxon>Pseudonocardia</taxon>
    </lineage>
</organism>
<feature type="compositionally biased region" description="Low complexity" evidence="1">
    <location>
        <begin position="141"/>
        <end position="152"/>
    </location>
</feature>
<reference evidence="3" key="1">
    <citation type="journal article" date="2019" name="Int. J. Syst. Evol. Microbiol.">
        <title>The Global Catalogue of Microorganisms (GCM) 10K type strain sequencing project: providing services to taxonomists for standard genome sequencing and annotation.</title>
        <authorList>
            <consortium name="The Broad Institute Genomics Platform"/>
            <consortium name="The Broad Institute Genome Sequencing Center for Infectious Disease"/>
            <person name="Wu L."/>
            <person name="Ma J."/>
        </authorList>
    </citation>
    <scope>NUCLEOTIDE SEQUENCE [LARGE SCALE GENOMIC DNA]</scope>
    <source>
        <strain evidence="3">JCM 12165</strain>
    </source>
</reference>
<dbReference type="Proteomes" id="UP001597145">
    <property type="component" value="Unassembled WGS sequence"/>
</dbReference>
<sequence>MNEPGPPPTTPGPVPGAAAYGVPDAAAIQRALAECMTLADIDDAMAWRPGTARRRRWHDRDAGGLPPADAELGGMPLWFRSTFSRWRAETVPGARRTRSVPAEPPEALPDAPGEAPPEEAGPVAEVPRGDEEQEQDHLPDGEPAPGEPGLEPEIAEADRDLPVGVVGADEVAGAREVRSGFELQTGQLVLAHLRGGWRRAVVRASGRRTVLVDYQLEGDRLGPRRQRVGIDRIRVPGRF</sequence>
<evidence type="ECO:0000313" key="3">
    <source>
        <dbReference type="Proteomes" id="UP001597145"/>
    </source>
</evidence>
<protein>
    <submittedName>
        <fullName evidence="2">Uncharacterized protein</fullName>
    </submittedName>
</protein>
<feature type="region of interest" description="Disordered" evidence="1">
    <location>
        <begin position="1"/>
        <end position="20"/>
    </location>
</feature>
<proteinExistence type="predicted"/>
<keyword evidence="3" id="KW-1185">Reference proteome</keyword>
<feature type="compositionally biased region" description="Basic and acidic residues" evidence="1">
    <location>
        <begin position="127"/>
        <end position="140"/>
    </location>
</feature>
<dbReference type="RefSeq" id="WP_343974782.1">
    <property type="nucleotide sequence ID" value="NZ_BAAAJG010000008.1"/>
</dbReference>
<evidence type="ECO:0000313" key="2">
    <source>
        <dbReference type="EMBL" id="MFD1529018.1"/>
    </source>
</evidence>
<feature type="region of interest" description="Disordered" evidence="1">
    <location>
        <begin position="52"/>
        <end position="74"/>
    </location>
</feature>
<accession>A0ABW4FFU0</accession>
<comment type="caution">
    <text evidence="2">The sequence shown here is derived from an EMBL/GenBank/DDBJ whole genome shotgun (WGS) entry which is preliminary data.</text>
</comment>
<gene>
    <name evidence="2" type="ORF">ACFSCY_06160</name>
</gene>
<name>A0ABW4FFU0_9PSEU</name>
<feature type="compositionally biased region" description="Pro residues" evidence="1">
    <location>
        <begin position="1"/>
        <end position="14"/>
    </location>
</feature>
<feature type="region of interest" description="Disordered" evidence="1">
    <location>
        <begin position="90"/>
        <end position="152"/>
    </location>
</feature>
<feature type="compositionally biased region" description="Low complexity" evidence="1">
    <location>
        <begin position="108"/>
        <end position="126"/>
    </location>
</feature>
<evidence type="ECO:0000256" key="1">
    <source>
        <dbReference type="SAM" id="MobiDB-lite"/>
    </source>
</evidence>
<dbReference type="EMBL" id="JBHUCP010000004">
    <property type="protein sequence ID" value="MFD1529018.1"/>
    <property type="molecule type" value="Genomic_DNA"/>
</dbReference>